<evidence type="ECO:0000313" key="2">
    <source>
        <dbReference type="Proteomes" id="UP000594638"/>
    </source>
</evidence>
<dbReference type="AlphaFoldDB" id="A0A8S0TGS3"/>
<comment type="caution">
    <text evidence="1">The sequence shown here is derived from an EMBL/GenBank/DDBJ whole genome shotgun (WGS) entry which is preliminary data.</text>
</comment>
<gene>
    <name evidence="1" type="ORF">OLEA9_A024705</name>
</gene>
<keyword evidence="2" id="KW-1185">Reference proteome</keyword>
<dbReference type="EMBL" id="CACTIH010006254">
    <property type="protein sequence ID" value="CAA3004511.1"/>
    <property type="molecule type" value="Genomic_DNA"/>
</dbReference>
<evidence type="ECO:0000313" key="1">
    <source>
        <dbReference type="EMBL" id="CAA3004511.1"/>
    </source>
</evidence>
<accession>A0A8S0TGS3</accession>
<organism evidence="1 2">
    <name type="scientific">Olea europaea subsp. europaea</name>
    <dbReference type="NCBI Taxonomy" id="158383"/>
    <lineage>
        <taxon>Eukaryota</taxon>
        <taxon>Viridiplantae</taxon>
        <taxon>Streptophyta</taxon>
        <taxon>Embryophyta</taxon>
        <taxon>Tracheophyta</taxon>
        <taxon>Spermatophyta</taxon>
        <taxon>Magnoliopsida</taxon>
        <taxon>eudicotyledons</taxon>
        <taxon>Gunneridae</taxon>
        <taxon>Pentapetalae</taxon>
        <taxon>asterids</taxon>
        <taxon>lamiids</taxon>
        <taxon>Lamiales</taxon>
        <taxon>Oleaceae</taxon>
        <taxon>Oleeae</taxon>
        <taxon>Olea</taxon>
    </lineage>
</organism>
<reference evidence="1 2" key="1">
    <citation type="submission" date="2019-12" db="EMBL/GenBank/DDBJ databases">
        <authorList>
            <person name="Alioto T."/>
            <person name="Alioto T."/>
            <person name="Gomez Garrido J."/>
        </authorList>
    </citation>
    <scope>NUCLEOTIDE SEQUENCE [LARGE SCALE GENOMIC DNA]</scope>
</reference>
<dbReference type="Gramene" id="OE9A024705T1">
    <property type="protein sequence ID" value="OE9A024705C1"/>
    <property type="gene ID" value="OE9A024705"/>
</dbReference>
<name>A0A8S0TGS3_OLEEU</name>
<proteinExistence type="predicted"/>
<sequence length="122" mass="13447">MRPPESWRLCNAFGWAAFALRGAARQELLAGRGGASAARGRRPLPARTHCWLYASLWLLEAEGYEGLANKPKSGRPKVSIPQQDADIVASVSAEPLRAAISVVRELHPEQGEPSKRWAVHRR</sequence>
<protein>
    <submittedName>
        <fullName evidence="1">Uncharacterized protein</fullName>
    </submittedName>
</protein>
<dbReference type="Proteomes" id="UP000594638">
    <property type="component" value="Unassembled WGS sequence"/>
</dbReference>